<dbReference type="InterPro" id="IPR024041">
    <property type="entry name" value="NH4_transpt_AmtB-like_dom"/>
</dbReference>
<keyword evidence="5 8" id="KW-1133">Transmembrane helix</keyword>
<evidence type="ECO:0000256" key="4">
    <source>
        <dbReference type="ARBA" id="ARBA00022692"/>
    </source>
</evidence>
<keyword evidence="11" id="KW-1185">Reference proteome</keyword>
<sequence length="314" mass="33045">MATAGSAALLSELQRNVTELQTLVAALRAATPHAESVYAPGDVAWVLTSAALVFIMIPGVGYLLSDGPSVGTPRIPDLVFCIFQGMFAAITPALSLGSTAERGRLLPMLVYIFLWSTVVYNVIAYWTWNPQGWSFRMGGLDFAGGTPVHISSGAAAVAYALILGERRQHPEINKPHSMSHMANFSVQSNIYELKSVYALVPSTSPGGSALAADARAAMAVLVTNIAASVAGMTWMVLDYRHGKKLSAAGFCTGAIAGLVCITPASGYVGPFSAVAFGLIGAVICNFAITLKKIGRYDDSLDVFAVHGGKEKKKE</sequence>
<feature type="transmembrane region" description="Helical" evidence="8">
    <location>
        <begin position="75"/>
        <end position="96"/>
    </location>
</feature>
<dbReference type="InterPro" id="IPR029020">
    <property type="entry name" value="Ammonium/urea_transptr"/>
</dbReference>
<dbReference type="Gene3D" id="1.10.3430.10">
    <property type="entry name" value="Ammonium transporter AmtB like domains"/>
    <property type="match status" value="1"/>
</dbReference>
<evidence type="ECO:0000313" key="11">
    <source>
        <dbReference type="Proteomes" id="UP000673691"/>
    </source>
</evidence>
<dbReference type="EMBL" id="JAEFCI010002252">
    <property type="protein sequence ID" value="KAG5462356.1"/>
    <property type="molecule type" value="Genomic_DNA"/>
</dbReference>
<dbReference type="GO" id="GO:0005886">
    <property type="term" value="C:plasma membrane"/>
    <property type="evidence" value="ECO:0007669"/>
    <property type="project" value="TreeGrafter"/>
</dbReference>
<keyword evidence="7" id="KW-0924">Ammonia transport</keyword>
<evidence type="ECO:0000256" key="8">
    <source>
        <dbReference type="SAM" id="Phobius"/>
    </source>
</evidence>
<evidence type="ECO:0000256" key="3">
    <source>
        <dbReference type="ARBA" id="ARBA00022448"/>
    </source>
</evidence>
<evidence type="ECO:0000256" key="1">
    <source>
        <dbReference type="ARBA" id="ARBA00004141"/>
    </source>
</evidence>
<feature type="transmembrane region" description="Helical" evidence="8">
    <location>
        <begin position="245"/>
        <end position="265"/>
    </location>
</feature>
<feature type="domain" description="Ammonium transporter AmtB-like" evidence="9">
    <location>
        <begin position="71"/>
        <end position="180"/>
    </location>
</feature>
<comment type="caution">
    <text evidence="10">The sequence shown here is derived from an EMBL/GenBank/DDBJ whole genome shotgun (WGS) entry which is preliminary data.</text>
</comment>
<protein>
    <submittedName>
        <fullName evidence="10">Ammonium transporter AmtB-like domain-containing protein</fullName>
    </submittedName>
</protein>
<evidence type="ECO:0000256" key="2">
    <source>
        <dbReference type="ARBA" id="ARBA00005887"/>
    </source>
</evidence>
<feature type="transmembrane region" description="Helical" evidence="8">
    <location>
        <begin position="108"/>
        <end position="128"/>
    </location>
</feature>
<comment type="similarity">
    <text evidence="2">Belongs to the ammonia transporter channel (TC 1.A.11.2) family.</text>
</comment>
<dbReference type="PANTHER" id="PTHR43029">
    <property type="entry name" value="AMMONIUM TRANSPORTER MEP2"/>
    <property type="match status" value="1"/>
</dbReference>
<feature type="transmembrane region" description="Helical" evidence="8">
    <location>
        <begin position="43"/>
        <end position="63"/>
    </location>
</feature>
<evidence type="ECO:0000256" key="6">
    <source>
        <dbReference type="ARBA" id="ARBA00023136"/>
    </source>
</evidence>
<keyword evidence="4 8" id="KW-0812">Transmembrane</keyword>
<dbReference type="GO" id="GO:0008519">
    <property type="term" value="F:ammonium channel activity"/>
    <property type="evidence" value="ECO:0007669"/>
    <property type="project" value="InterPro"/>
</dbReference>
<dbReference type="InterPro" id="IPR001905">
    <property type="entry name" value="Ammonium_transpt"/>
</dbReference>
<dbReference type="Proteomes" id="UP000673691">
    <property type="component" value="Unassembled WGS sequence"/>
</dbReference>
<feature type="domain" description="Ammonium transporter AmtB-like" evidence="9">
    <location>
        <begin position="206"/>
        <end position="308"/>
    </location>
</feature>
<feature type="transmembrane region" description="Helical" evidence="8">
    <location>
        <begin position="148"/>
        <end position="164"/>
    </location>
</feature>
<evidence type="ECO:0000259" key="9">
    <source>
        <dbReference type="Pfam" id="PF00909"/>
    </source>
</evidence>
<dbReference type="PROSITE" id="PS01219">
    <property type="entry name" value="AMMONIUM_TRANSP"/>
    <property type="match status" value="1"/>
</dbReference>
<gene>
    <name evidence="10" type="ORF">BJ554DRAFT_5326</name>
</gene>
<keyword evidence="3" id="KW-0813">Transport</keyword>
<accession>A0A8H7ZZN6</accession>
<evidence type="ECO:0000256" key="5">
    <source>
        <dbReference type="ARBA" id="ARBA00022989"/>
    </source>
</evidence>
<feature type="transmembrane region" description="Helical" evidence="8">
    <location>
        <begin position="271"/>
        <end position="290"/>
    </location>
</feature>
<dbReference type="InterPro" id="IPR018047">
    <property type="entry name" value="Ammonium_transpt_CS"/>
</dbReference>
<organism evidence="10 11">
    <name type="scientific">Olpidium bornovanus</name>
    <dbReference type="NCBI Taxonomy" id="278681"/>
    <lineage>
        <taxon>Eukaryota</taxon>
        <taxon>Fungi</taxon>
        <taxon>Fungi incertae sedis</taxon>
        <taxon>Olpidiomycota</taxon>
        <taxon>Olpidiomycotina</taxon>
        <taxon>Olpidiomycetes</taxon>
        <taxon>Olpidiales</taxon>
        <taxon>Olpidiaceae</taxon>
        <taxon>Olpidium</taxon>
    </lineage>
</organism>
<dbReference type="Pfam" id="PF00909">
    <property type="entry name" value="Ammonium_transp"/>
    <property type="match status" value="2"/>
</dbReference>
<evidence type="ECO:0000313" key="10">
    <source>
        <dbReference type="EMBL" id="KAG5462356.1"/>
    </source>
</evidence>
<dbReference type="PANTHER" id="PTHR43029:SF10">
    <property type="entry name" value="AMMONIUM TRANSPORTER MEP2"/>
    <property type="match status" value="1"/>
</dbReference>
<keyword evidence="6 8" id="KW-0472">Membrane</keyword>
<reference evidence="10 11" key="1">
    <citation type="journal article" name="Sci. Rep.">
        <title>Genome-scale phylogenetic analyses confirm Olpidium as the closest living zoosporic fungus to the non-flagellated, terrestrial fungi.</title>
        <authorList>
            <person name="Chang Y."/>
            <person name="Rochon D."/>
            <person name="Sekimoto S."/>
            <person name="Wang Y."/>
            <person name="Chovatia M."/>
            <person name="Sandor L."/>
            <person name="Salamov A."/>
            <person name="Grigoriev I.V."/>
            <person name="Stajich J.E."/>
            <person name="Spatafora J.W."/>
        </authorList>
    </citation>
    <scope>NUCLEOTIDE SEQUENCE [LARGE SCALE GENOMIC DNA]</scope>
    <source>
        <strain evidence="10">S191</strain>
    </source>
</reference>
<evidence type="ECO:0000256" key="7">
    <source>
        <dbReference type="ARBA" id="ARBA00023177"/>
    </source>
</evidence>
<dbReference type="AlphaFoldDB" id="A0A8H7ZZN6"/>
<proteinExistence type="inferred from homology"/>
<feature type="non-terminal residue" evidence="10">
    <location>
        <position position="314"/>
    </location>
</feature>
<name>A0A8H7ZZN6_9FUNG</name>
<dbReference type="SUPFAM" id="SSF111352">
    <property type="entry name" value="Ammonium transporter"/>
    <property type="match status" value="1"/>
</dbReference>
<comment type="subcellular location">
    <subcellularLocation>
        <location evidence="1">Membrane</location>
        <topology evidence="1">Multi-pass membrane protein</topology>
    </subcellularLocation>
</comment>
<dbReference type="OrthoDB" id="534912at2759"/>